<keyword evidence="3" id="KW-1185">Reference proteome</keyword>
<organism evidence="2 3">
    <name type="scientific">Stylonychia lemnae</name>
    <name type="common">Ciliate</name>
    <dbReference type="NCBI Taxonomy" id="5949"/>
    <lineage>
        <taxon>Eukaryota</taxon>
        <taxon>Sar</taxon>
        <taxon>Alveolata</taxon>
        <taxon>Ciliophora</taxon>
        <taxon>Intramacronucleata</taxon>
        <taxon>Spirotrichea</taxon>
        <taxon>Stichotrichia</taxon>
        <taxon>Sporadotrichida</taxon>
        <taxon>Oxytrichidae</taxon>
        <taxon>Stylonychinae</taxon>
        <taxon>Stylonychia</taxon>
    </lineage>
</organism>
<name>A0A078ATR4_STYLE</name>
<reference evidence="2 3" key="1">
    <citation type="submission" date="2014-06" db="EMBL/GenBank/DDBJ databases">
        <authorList>
            <person name="Swart Estienne"/>
        </authorList>
    </citation>
    <scope>NUCLEOTIDE SEQUENCE [LARGE SCALE GENOMIC DNA]</scope>
    <source>
        <strain evidence="2 3">130c</strain>
    </source>
</reference>
<evidence type="ECO:0000256" key="1">
    <source>
        <dbReference type="SAM" id="MobiDB-lite"/>
    </source>
</evidence>
<feature type="region of interest" description="Disordered" evidence="1">
    <location>
        <begin position="502"/>
        <end position="524"/>
    </location>
</feature>
<protein>
    <submittedName>
        <fullName evidence="2">Uncharacterized protein</fullName>
    </submittedName>
</protein>
<evidence type="ECO:0000313" key="3">
    <source>
        <dbReference type="Proteomes" id="UP000039865"/>
    </source>
</evidence>
<gene>
    <name evidence="2" type="primary">Contig6722.g7194</name>
    <name evidence="2" type="ORF">STYLEM_14902</name>
</gene>
<evidence type="ECO:0000313" key="2">
    <source>
        <dbReference type="EMBL" id="CDW85815.1"/>
    </source>
</evidence>
<dbReference type="EMBL" id="CCKQ01014072">
    <property type="protein sequence ID" value="CDW85815.1"/>
    <property type="molecule type" value="Genomic_DNA"/>
</dbReference>
<sequence>MFGNYSLKIQTKIQGDNQISYCKMRYMQTQQQTENEFFFLGIDELHKDILESTFTADILQRRFSENVPIPANNNLGGLMNNQFNFRRGSRQESSKKDKIKVKMHQLIELSQEPTKISEQDIDDQQIDQDYYATGDLDQTRQQKLKLQQRNQRSLRTLLAVFAELLQPIIQKILLQQIKIMASKIVNQNDQLNFLFRVQTKALLLSSIYAIENKIRDQTLTKITVGVLKTAHDQLNEKIISLNPKKEKKALQSIQNRSRFLNQNNQEDTEQNYNVISINNQKNVNSSLRQYSQDKKVKNLSQQSILNSSNILVKIPETFLSQKSGFRLEATVEAENLPTQSNQVDQSICCNEDSFEKIQDIFTPQDFYQRNSLQNDFEPYNQYQGQVNRPFTQEQRQRKMKNKDIRIKRANKLQNYTRLIQNNYQNLSSNNSQRLLGDDIQVGVIGQQLTSFRNIFSPIRNDNPQGNKSNPNSAQISLRSVKLMSFWEKQRKNRLIECMLNRSKVAKQEKEQPPKADSFSNKMND</sequence>
<dbReference type="InParanoid" id="A0A078ATR4"/>
<proteinExistence type="predicted"/>
<dbReference type="AlphaFoldDB" id="A0A078ATR4"/>
<dbReference type="Proteomes" id="UP000039865">
    <property type="component" value="Unassembled WGS sequence"/>
</dbReference>
<accession>A0A078ATR4</accession>